<organism evidence="3 4">
    <name type="scientific">Nocardioides zeae</name>
    <dbReference type="NCBI Taxonomy" id="1457234"/>
    <lineage>
        <taxon>Bacteria</taxon>
        <taxon>Bacillati</taxon>
        <taxon>Actinomycetota</taxon>
        <taxon>Actinomycetes</taxon>
        <taxon>Propionibacteriales</taxon>
        <taxon>Nocardioidaceae</taxon>
        <taxon>Nocardioides</taxon>
    </lineage>
</organism>
<dbReference type="PANTHER" id="PTHR31212:SF4">
    <property type="entry name" value="ALPHA-KETOGLUTARATE-DEPENDENT DIOXYGENASE ALKB HOMOLOG 3"/>
    <property type="match status" value="1"/>
</dbReference>
<dbReference type="Gene3D" id="2.60.120.590">
    <property type="entry name" value="Alpha-ketoglutarate-dependent dioxygenase AlkB-like"/>
    <property type="match status" value="1"/>
</dbReference>
<evidence type="ECO:0000313" key="4">
    <source>
        <dbReference type="Proteomes" id="UP000468687"/>
    </source>
</evidence>
<dbReference type="PANTHER" id="PTHR31212">
    <property type="entry name" value="ALPHA-KETOGLUTARATE-DEPENDENT DIOXYGENASE ALKB HOMOLOG 3"/>
    <property type="match status" value="1"/>
</dbReference>
<dbReference type="EMBL" id="JAAGXA010000010">
    <property type="protein sequence ID" value="NEN79515.1"/>
    <property type="molecule type" value="Genomic_DNA"/>
</dbReference>
<name>A0A6P0HPH8_9ACTN</name>
<dbReference type="AlphaFoldDB" id="A0A6P0HPH8"/>
<dbReference type="InterPro" id="IPR027450">
    <property type="entry name" value="AlkB-like"/>
</dbReference>
<proteinExistence type="predicted"/>
<dbReference type="SUPFAM" id="SSF51197">
    <property type="entry name" value="Clavaminate synthase-like"/>
    <property type="match status" value="1"/>
</dbReference>
<dbReference type="FunFam" id="2.60.120.590:FF:000011">
    <property type="entry name" value="Alpha-ketoglutarate-dependent dioxygenase AlkB"/>
    <property type="match status" value="1"/>
</dbReference>
<sequence>MPRLWHPAPTVHHRGRPRSPPWGRPLAVAHVFDYGGGVDFQGTLFATDPGPEAGHLAPLAPHVERRALAHGAWIDVRRDWLGALSDDVMEALVRRVPWRAERRQMYERVVDVPRLLHTYGAGEPLPHTALEEARDALSAHYADELGEPFTTAGCCFYRDGSDSVAWHGDTIGRGSTHDTMVAIVSVGDPRRLALRPRGGGASIAVTMGHGDLVVMGGSCQRTWEHAVPKVAHAGPRLSVQFRPAGVF</sequence>
<feature type="domain" description="Fe2OG dioxygenase" evidence="2">
    <location>
        <begin position="148"/>
        <end position="245"/>
    </location>
</feature>
<dbReference type="Pfam" id="PF13532">
    <property type="entry name" value="2OG-FeII_Oxy_2"/>
    <property type="match status" value="1"/>
</dbReference>
<evidence type="ECO:0000313" key="3">
    <source>
        <dbReference type="EMBL" id="NEN79515.1"/>
    </source>
</evidence>
<keyword evidence="4" id="KW-1185">Reference proteome</keyword>
<keyword evidence="3" id="KW-0560">Oxidoreductase</keyword>
<dbReference type="PROSITE" id="PS51471">
    <property type="entry name" value="FE2OG_OXY"/>
    <property type="match status" value="1"/>
</dbReference>
<evidence type="ECO:0000256" key="1">
    <source>
        <dbReference type="SAM" id="MobiDB-lite"/>
    </source>
</evidence>
<dbReference type="InterPro" id="IPR005123">
    <property type="entry name" value="Oxoglu/Fe-dep_dioxygenase_dom"/>
</dbReference>
<dbReference type="GO" id="GO:0006307">
    <property type="term" value="P:DNA alkylation repair"/>
    <property type="evidence" value="ECO:0007669"/>
    <property type="project" value="InterPro"/>
</dbReference>
<reference evidence="3 4" key="1">
    <citation type="journal article" date="2014" name="Int. J. Syst. Evol. Microbiol.">
        <title>Nocardioides zeae sp. nov., isolated from the stem of Zea mays.</title>
        <authorList>
            <person name="Glaeser S.P."/>
            <person name="McInroy J.A."/>
            <person name="Busse H.J."/>
            <person name="Kampfer P."/>
        </authorList>
    </citation>
    <scope>NUCLEOTIDE SEQUENCE [LARGE SCALE GENOMIC DNA]</scope>
    <source>
        <strain evidence="3 4">JCM 30728</strain>
    </source>
</reference>
<dbReference type="GO" id="GO:0051213">
    <property type="term" value="F:dioxygenase activity"/>
    <property type="evidence" value="ECO:0007669"/>
    <property type="project" value="UniProtKB-KW"/>
</dbReference>
<dbReference type="Proteomes" id="UP000468687">
    <property type="component" value="Unassembled WGS sequence"/>
</dbReference>
<keyword evidence="3" id="KW-0223">Dioxygenase</keyword>
<gene>
    <name evidence="3" type="ORF">G3T38_14635</name>
</gene>
<accession>A0A6P0HPH8</accession>
<feature type="region of interest" description="Disordered" evidence="1">
    <location>
        <begin position="1"/>
        <end position="20"/>
    </location>
</feature>
<evidence type="ECO:0000259" key="2">
    <source>
        <dbReference type="PROSITE" id="PS51471"/>
    </source>
</evidence>
<comment type="caution">
    <text evidence="3">The sequence shown here is derived from an EMBL/GenBank/DDBJ whole genome shotgun (WGS) entry which is preliminary data.</text>
</comment>
<dbReference type="InterPro" id="IPR037151">
    <property type="entry name" value="AlkB-like_sf"/>
</dbReference>
<protein>
    <submittedName>
        <fullName evidence="3">Alpha-ketoglutarate-dependent dioxygenase AlkB</fullName>
    </submittedName>
</protein>
<dbReference type="InterPro" id="IPR032854">
    <property type="entry name" value="ALKBH3"/>
</dbReference>